<comment type="caution">
    <text evidence="2">The sequence shown here is derived from an EMBL/GenBank/DDBJ whole genome shotgun (WGS) entry which is preliminary data.</text>
</comment>
<accession>A0A062UD66</accession>
<evidence type="ECO:0000313" key="3">
    <source>
        <dbReference type="Proteomes" id="UP000027190"/>
    </source>
</evidence>
<keyword evidence="3" id="KW-1185">Reference proteome</keyword>
<proteinExistence type="predicted"/>
<evidence type="ECO:0000313" key="2">
    <source>
        <dbReference type="EMBL" id="KCZ59038.1"/>
    </source>
</evidence>
<dbReference type="EMBL" id="AWFG01000018">
    <property type="protein sequence ID" value="KCZ59038.1"/>
    <property type="molecule type" value="Genomic_DNA"/>
</dbReference>
<dbReference type="PATRIC" id="fig|1280947.3.peg.1432"/>
<dbReference type="AlphaFoldDB" id="A0A062UD66"/>
<protein>
    <submittedName>
        <fullName evidence="2">Uncharacterized protein</fullName>
    </submittedName>
</protein>
<evidence type="ECO:0000256" key="1">
    <source>
        <dbReference type="SAM" id="MobiDB-lite"/>
    </source>
</evidence>
<dbReference type="STRING" id="1280947.HY30_15595"/>
<name>A0A062UD66_9PROT</name>
<feature type="compositionally biased region" description="Polar residues" evidence="1">
    <location>
        <begin position="65"/>
        <end position="76"/>
    </location>
</feature>
<organism evidence="2 3">
    <name type="scientific">Hyphomonas chukchiensis</name>
    <dbReference type="NCBI Taxonomy" id="1280947"/>
    <lineage>
        <taxon>Bacteria</taxon>
        <taxon>Pseudomonadati</taxon>
        <taxon>Pseudomonadota</taxon>
        <taxon>Alphaproteobacteria</taxon>
        <taxon>Hyphomonadales</taxon>
        <taxon>Hyphomonadaceae</taxon>
        <taxon>Hyphomonas</taxon>
    </lineage>
</organism>
<dbReference type="OrthoDB" id="9785707at2"/>
<reference evidence="2 3" key="1">
    <citation type="journal article" date="2014" name="Antonie Van Leeuwenhoek">
        <title>Hyphomonas beringensis sp. nov. and Hyphomonas chukchiensis sp. nov., isolated from surface seawater of the Bering Sea and Chukchi Sea.</title>
        <authorList>
            <person name="Li C."/>
            <person name="Lai Q."/>
            <person name="Li G."/>
            <person name="Dong C."/>
            <person name="Wang J."/>
            <person name="Liao Y."/>
            <person name="Shao Z."/>
        </authorList>
    </citation>
    <scope>NUCLEOTIDE SEQUENCE [LARGE SCALE GENOMIC DNA]</scope>
    <source>
        <strain evidence="2 3">BH-BN04-4</strain>
    </source>
</reference>
<dbReference type="Proteomes" id="UP000027190">
    <property type="component" value="Unassembled WGS sequence"/>
</dbReference>
<dbReference type="RefSeq" id="WP_034738468.1">
    <property type="nucleotide sequence ID" value="NZ_AWFG01000018.1"/>
</dbReference>
<feature type="region of interest" description="Disordered" evidence="1">
    <location>
        <begin position="51"/>
        <end position="76"/>
    </location>
</feature>
<sequence>MLTILSSLRFAHVAALENGPYDAEMHGDSLPESQLEQFLDALSIIPCPSKKSPGPAASAPLNVPPSLSNWSFPTAP</sequence>
<gene>
    <name evidence="2" type="ORF">HY30_15595</name>
</gene>